<evidence type="ECO:0000256" key="5">
    <source>
        <dbReference type="ARBA" id="ARBA00022989"/>
    </source>
</evidence>
<feature type="transmembrane region" description="Helical" evidence="8">
    <location>
        <begin position="168"/>
        <end position="190"/>
    </location>
</feature>
<feature type="transmembrane region" description="Helical" evidence="8">
    <location>
        <begin position="682"/>
        <end position="701"/>
    </location>
</feature>
<feature type="domain" description="CSC1/OSCA1-like 7TM region" evidence="9">
    <location>
        <begin position="489"/>
        <end position="763"/>
    </location>
</feature>
<comment type="subcellular location">
    <subcellularLocation>
        <location evidence="1">Membrane</location>
        <topology evidence="1">Multi-pass membrane protein</topology>
    </subcellularLocation>
</comment>
<evidence type="ECO:0000256" key="8">
    <source>
        <dbReference type="SAM" id="Phobius"/>
    </source>
</evidence>
<keyword evidence="3" id="KW-0813">Transport</keyword>
<evidence type="ECO:0000256" key="7">
    <source>
        <dbReference type="SAM" id="MobiDB-lite"/>
    </source>
</evidence>
<reference evidence="12 13" key="1">
    <citation type="journal article" date="2019" name="Sci. Rep.">
        <title>Comparative genomics of chytrid fungi reveal insights into the obligate biotrophic and pathogenic lifestyle of Synchytrium endobioticum.</title>
        <authorList>
            <person name="van de Vossenberg B.T.L.H."/>
            <person name="Warris S."/>
            <person name="Nguyen H.D.T."/>
            <person name="van Gent-Pelzer M.P.E."/>
            <person name="Joly D.L."/>
            <person name="van de Geest H.C."/>
            <person name="Bonants P.J.M."/>
            <person name="Smith D.S."/>
            <person name="Levesque C.A."/>
            <person name="van der Lee T.A.J."/>
        </authorList>
    </citation>
    <scope>NUCLEOTIDE SEQUENCE [LARGE SCALE GENOMIC DNA]</scope>
    <source>
        <strain evidence="12 13">CBS 809.83</strain>
    </source>
</reference>
<feature type="domain" description="CSC1/OSCA1-like cytosolic" evidence="11">
    <location>
        <begin position="216"/>
        <end position="475"/>
    </location>
</feature>
<feature type="transmembrane region" description="Helical" evidence="8">
    <location>
        <begin position="491"/>
        <end position="517"/>
    </location>
</feature>
<accession>A0A507DWP9</accession>
<feature type="region of interest" description="Disordered" evidence="7">
    <location>
        <begin position="859"/>
        <end position="884"/>
    </location>
</feature>
<feature type="compositionally biased region" description="Basic and acidic residues" evidence="7">
    <location>
        <begin position="954"/>
        <end position="964"/>
    </location>
</feature>
<dbReference type="GO" id="GO:0005886">
    <property type="term" value="C:plasma membrane"/>
    <property type="evidence" value="ECO:0007669"/>
    <property type="project" value="TreeGrafter"/>
</dbReference>
<evidence type="ECO:0000259" key="10">
    <source>
        <dbReference type="Pfam" id="PF13967"/>
    </source>
</evidence>
<dbReference type="EMBL" id="QEAQ01000112">
    <property type="protein sequence ID" value="TPX55378.1"/>
    <property type="molecule type" value="Genomic_DNA"/>
</dbReference>
<keyword evidence="6 8" id="KW-0472">Membrane</keyword>
<gene>
    <name evidence="12" type="ORF">PhCBS80983_g05362</name>
</gene>
<feature type="transmembrane region" description="Helical" evidence="8">
    <location>
        <begin position="793"/>
        <end position="817"/>
    </location>
</feature>
<feature type="transmembrane region" description="Helical" evidence="8">
    <location>
        <begin position="33"/>
        <end position="58"/>
    </location>
</feature>
<keyword evidence="4 8" id="KW-0812">Transmembrane</keyword>
<dbReference type="Pfam" id="PF14703">
    <property type="entry name" value="PHM7_cyt"/>
    <property type="match status" value="1"/>
</dbReference>
<feature type="transmembrane region" description="Helical" evidence="8">
    <location>
        <begin position="537"/>
        <end position="561"/>
    </location>
</feature>
<evidence type="ECO:0000313" key="13">
    <source>
        <dbReference type="Proteomes" id="UP000318582"/>
    </source>
</evidence>
<dbReference type="Pfam" id="PF02714">
    <property type="entry name" value="RSN1_7TM"/>
    <property type="match status" value="1"/>
</dbReference>
<feature type="domain" description="CSC1/OSCA1-like N-terminal transmembrane" evidence="10">
    <location>
        <begin position="34"/>
        <end position="187"/>
    </location>
</feature>
<evidence type="ECO:0000259" key="9">
    <source>
        <dbReference type="Pfam" id="PF02714"/>
    </source>
</evidence>
<dbReference type="AlphaFoldDB" id="A0A507DWP9"/>
<evidence type="ECO:0000256" key="6">
    <source>
        <dbReference type="ARBA" id="ARBA00023136"/>
    </source>
</evidence>
<dbReference type="PANTHER" id="PTHR13018:SF5">
    <property type="entry name" value="RE44586P"/>
    <property type="match status" value="1"/>
</dbReference>
<feature type="region of interest" description="Disordered" evidence="7">
    <location>
        <begin position="896"/>
        <end position="985"/>
    </location>
</feature>
<sequence length="1160" mass="127968">MHDHSVKAMMYDVATGLGTFKQDDPDLKIKAGIIVPLATFFSVGVLCILVFCIVRSFFRDIYAPRRALAGGRPPKLPSGLLAWVPALLRMPEPLLVTQVGLDGVVLLRFFKMGAHLFTVLSFFGLSVIAPVNYFANPPRYNNSTGILYEDVLIPALTVENVPKQSHSLWVHLFFTWFFSLIAYAYLIAYYRGIVDLKTHYVEHVLRRTHMSKIEIRSIIVFGIPRELRHEVDLASYFEGLGIGKVENVVLCRKWSHLRNAVQKRAYYLTQLEKIYANVMRNARRYPNRAGLPLFRDGSSSSLHSGGHISSGNGSEHGNGLNIIGNLSRTALADIGEAGNESDEYDDLDHASRPLLSAPRRFSTSSDPGDGSLFELMSRLDAVDPRNRPKHRTGFMGLRGPLVDSAGYYAEKFQEWDRKVARLRKSPESSAATSAGFVTFESPESAILASQVLLHRRPFACMARQAPEPRDVFWVNLSSKVADSYIKMFRSVAVAATLFVLVFFSTIVVSGITALISLDTFPKLQSFLKHLGPGWVQFIQGVIPAVVTAAWTSSLPAVLILLAQAQGLEAQSWIDASVLSKYFFYQIWNILFVQTVAHQIWERGSEIIRLGPGEIIDMLGRSVPRAAPAQINYVMLQATAVYPAQLLLVGPLIITWITRLASWSRSTPRQVSDAYYPSVLTSINYGLAYPGPILVFCVGITYAPVAPLILPFCTSFFAIAWFVYKYLLLYVNIPRYETGGKHAPMAIRRCLAGIFIMQLTMMGVLALKAGSGINGHPDDDERSMRSDDKSKLHWSGYVQMVVGVAPLLIITGLIFWWFKHGFEKLLDHVPLDVVGSVARELASQRTESGTARDGVMVGETEHGKELAPVRSPRSSVHRHSATVSKRVSIKAIRGRVRKASTATADGRPSGLLEETEELLSRAGSTTTPSTPDGAYGSLSSSPSRFDMAHEGPSGSRERDAGRPDDFYFQTVPEDAEDGRRSSSADESQALVNDLLYEEAVTDLDDSDEVIHTQHLEPPMTRVPGVLDAPFITASAIVPAGDEEEQEIGAFGGDDLQIHTYVHPALIGRLPVPWVPGAIQPRRCREAREEMSRGQRGLYGRIVGRQRVGVWELGGSGEARTNGNEGSVTRDGAFARRNSATVARKVMSFVDGVTAWAHLSMS</sequence>
<protein>
    <recommendedName>
        <fullName evidence="14">CSC1/OSCA1-like 7TM region domain-containing protein</fullName>
    </recommendedName>
</protein>
<feature type="transmembrane region" description="Helical" evidence="8">
    <location>
        <begin position="707"/>
        <end position="728"/>
    </location>
</feature>
<dbReference type="Proteomes" id="UP000318582">
    <property type="component" value="Unassembled WGS sequence"/>
</dbReference>
<evidence type="ECO:0000259" key="11">
    <source>
        <dbReference type="Pfam" id="PF14703"/>
    </source>
</evidence>
<comment type="similarity">
    <text evidence="2">Belongs to the CSC1 (TC 1.A.17) family.</text>
</comment>
<dbReference type="PANTHER" id="PTHR13018">
    <property type="entry name" value="PROBABLE MEMBRANE PROTEIN DUF221-RELATED"/>
    <property type="match status" value="1"/>
</dbReference>
<evidence type="ECO:0000313" key="12">
    <source>
        <dbReference type="EMBL" id="TPX55378.1"/>
    </source>
</evidence>
<evidence type="ECO:0008006" key="14">
    <source>
        <dbReference type="Google" id="ProtNLM"/>
    </source>
</evidence>
<dbReference type="InterPro" id="IPR003864">
    <property type="entry name" value="CSC1/OSCA1-like_7TM"/>
</dbReference>
<dbReference type="Pfam" id="PF13967">
    <property type="entry name" value="RSN1_TM"/>
    <property type="match status" value="1"/>
</dbReference>
<feature type="transmembrane region" description="Helical" evidence="8">
    <location>
        <begin position="581"/>
        <end position="600"/>
    </location>
</feature>
<feature type="transmembrane region" description="Helical" evidence="8">
    <location>
        <begin position="116"/>
        <end position="135"/>
    </location>
</feature>
<keyword evidence="5 8" id="KW-1133">Transmembrane helix</keyword>
<keyword evidence="13" id="KW-1185">Reference proteome</keyword>
<evidence type="ECO:0000256" key="1">
    <source>
        <dbReference type="ARBA" id="ARBA00004141"/>
    </source>
</evidence>
<evidence type="ECO:0000256" key="2">
    <source>
        <dbReference type="ARBA" id="ARBA00007779"/>
    </source>
</evidence>
<dbReference type="InterPro" id="IPR032880">
    <property type="entry name" value="CSC1/OSCA1-like_N"/>
</dbReference>
<organism evidence="12 13">
    <name type="scientific">Powellomyces hirtus</name>
    <dbReference type="NCBI Taxonomy" id="109895"/>
    <lineage>
        <taxon>Eukaryota</taxon>
        <taxon>Fungi</taxon>
        <taxon>Fungi incertae sedis</taxon>
        <taxon>Chytridiomycota</taxon>
        <taxon>Chytridiomycota incertae sedis</taxon>
        <taxon>Chytridiomycetes</taxon>
        <taxon>Spizellomycetales</taxon>
        <taxon>Powellomycetaceae</taxon>
        <taxon>Powellomyces</taxon>
    </lineage>
</organism>
<dbReference type="InterPro" id="IPR045122">
    <property type="entry name" value="Csc1-like"/>
</dbReference>
<comment type="caution">
    <text evidence="12">The sequence shown here is derived from an EMBL/GenBank/DDBJ whole genome shotgun (WGS) entry which is preliminary data.</text>
</comment>
<proteinExistence type="inferred from homology"/>
<dbReference type="GO" id="GO:0005227">
    <property type="term" value="F:calcium-activated cation channel activity"/>
    <property type="evidence" value="ECO:0007669"/>
    <property type="project" value="InterPro"/>
</dbReference>
<dbReference type="InterPro" id="IPR027815">
    <property type="entry name" value="CSC1/OSCA1-like_cyt"/>
</dbReference>
<evidence type="ECO:0000256" key="3">
    <source>
        <dbReference type="ARBA" id="ARBA00022448"/>
    </source>
</evidence>
<evidence type="ECO:0000256" key="4">
    <source>
        <dbReference type="ARBA" id="ARBA00022692"/>
    </source>
</evidence>
<feature type="transmembrane region" description="Helical" evidence="8">
    <location>
        <begin position="749"/>
        <end position="773"/>
    </location>
</feature>
<feature type="transmembrane region" description="Helical" evidence="8">
    <location>
        <begin position="641"/>
        <end position="661"/>
    </location>
</feature>
<name>A0A507DWP9_9FUNG</name>